<proteinExistence type="predicted"/>
<dbReference type="Proteomes" id="UP000269352">
    <property type="component" value="Unassembled WGS sequence"/>
</dbReference>
<gene>
    <name evidence="2" type="ORF">NO1_2288</name>
</gene>
<dbReference type="AlphaFoldDB" id="A0A388TE41"/>
<comment type="caution">
    <text evidence="2">The sequence shown here is derived from an EMBL/GenBank/DDBJ whole genome shotgun (WGS) entry which is preliminary data.</text>
</comment>
<dbReference type="SUPFAM" id="SSF52540">
    <property type="entry name" value="P-loop containing nucleoside triphosphate hydrolases"/>
    <property type="match status" value="1"/>
</dbReference>
<dbReference type="InterPro" id="IPR041682">
    <property type="entry name" value="AAA_14"/>
</dbReference>
<dbReference type="InterPro" id="IPR027417">
    <property type="entry name" value="P-loop_NTPase"/>
</dbReference>
<evidence type="ECO:0000313" key="3">
    <source>
        <dbReference type="Proteomes" id="UP000269352"/>
    </source>
</evidence>
<evidence type="ECO:0000259" key="1">
    <source>
        <dbReference type="Pfam" id="PF13173"/>
    </source>
</evidence>
<protein>
    <submittedName>
        <fullName evidence="2">ATPase</fullName>
    </submittedName>
</protein>
<organism evidence="2 3">
    <name type="scientific">Termititenax aidoneus</name>
    <dbReference type="NCBI Taxonomy" id="2218524"/>
    <lineage>
        <taxon>Bacteria</taxon>
        <taxon>Bacillati</taxon>
        <taxon>Candidatus Margulisiibacteriota</taxon>
        <taxon>Candidatus Termititenacia</taxon>
        <taxon>Candidatus Termititenacales</taxon>
        <taxon>Candidatus Termititenacaceae</taxon>
        <taxon>Candidatus Termititenax</taxon>
    </lineage>
</organism>
<feature type="domain" description="AAA" evidence="1">
    <location>
        <begin position="22"/>
        <end position="151"/>
    </location>
</feature>
<dbReference type="PANTHER" id="PTHR33295">
    <property type="entry name" value="ATPASE"/>
    <property type="match status" value="1"/>
</dbReference>
<evidence type="ECO:0000313" key="2">
    <source>
        <dbReference type="EMBL" id="GBR75278.1"/>
    </source>
</evidence>
<keyword evidence="3" id="KW-1185">Reference proteome</keyword>
<dbReference type="PANTHER" id="PTHR33295:SF20">
    <property type="entry name" value="ATPASE"/>
    <property type="match status" value="1"/>
</dbReference>
<accession>A0A388TE41</accession>
<name>A0A388TE41_TERA1</name>
<dbReference type="EMBL" id="BGZN01000221">
    <property type="protein sequence ID" value="GBR75278.1"/>
    <property type="molecule type" value="Genomic_DNA"/>
</dbReference>
<dbReference type="Pfam" id="PF13173">
    <property type="entry name" value="AAA_14"/>
    <property type="match status" value="1"/>
</dbReference>
<sequence length="254" mass="28998">METIARKEYLDFLIRAKGKQIIKVVSGVRRCGKSTLLEIYRAYLQTHGVSPKQIVAYNFEDAEYENLQTYQKLYTAIKKRLLPNKMNYVFLDEIQHVAQFEKAVDSLFIRKNVDLYITGSNAWFMSGELATLLSGRYVELKMLPLSFAEYCAGKSKLSADNLSTNTRYLAYLQESSFPYTLQLAGHQKDITAYLRALYDSVLLKDIVARQKISDVMMLESIVKFVFHNIGSPLSATKIANTMKSNGRKIDPKTV</sequence>
<reference evidence="2 3" key="1">
    <citation type="journal article" date="2019" name="ISME J.">
        <title>Genome analyses of uncultured TG2/ZB3 bacteria in 'Margulisbacteria' specifically attached to ectosymbiotic spirochetes of protists in the termite gut.</title>
        <authorList>
            <person name="Utami Y.D."/>
            <person name="Kuwahara H."/>
            <person name="Igai K."/>
            <person name="Murakami T."/>
            <person name="Sugaya K."/>
            <person name="Morikawa T."/>
            <person name="Nagura Y."/>
            <person name="Yuki M."/>
            <person name="Deevong P."/>
            <person name="Inoue T."/>
            <person name="Kihara K."/>
            <person name="Lo N."/>
            <person name="Yamada A."/>
            <person name="Ohkuma M."/>
            <person name="Hongoh Y."/>
        </authorList>
    </citation>
    <scope>NUCLEOTIDE SEQUENCE [LARGE SCALE GENOMIC DNA]</scope>
    <source>
        <strain evidence="2">NkOx7-01</strain>
    </source>
</reference>
<feature type="non-terminal residue" evidence="2">
    <location>
        <position position="254"/>
    </location>
</feature>